<dbReference type="GO" id="GO:0004341">
    <property type="term" value="F:gluconolactonase activity"/>
    <property type="evidence" value="ECO:0007669"/>
    <property type="project" value="TreeGrafter"/>
</dbReference>
<evidence type="ECO:0000256" key="2">
    <source>
        <dbReference type="PIRSR" id="PIRSR605511-1"/>
    </source>
</evidence>
<feature type="domain" description="SMP-30/Gluconolactonase/LRE-like region" evidence="4">
    <location>
        <begin position="17"/>
        <end position="291"/>
    </location>
</feature>
<evidence type="ECO:0000259" key="4">
    <source>
        <dbReference type="Pfam" id="PF08450"/>
    </source>
</evidence>
<reference evidence="6" key="1">
    <citation type="submission" date="2016-05" db="EMBL/GenBank/DDBJ databases">
        <title>Comparative genomics of biotechnologically important yeasts.</title>
        <authorList>
            <consortium name="DOE Joint Genome Institute"/>
            <person name="Riley R."/>
            <person name="Haridas S."/>
            <person name="Wolfe K.H."/>
            <person name="Lopes M.R."/>
            <person name="Hittinger C.T."/>
            <person name="Goker M."/>
            <person name="Salamov A."/>
            <person name="Wisecaver J."/>
            <person name="Long T.M."/>
            <person name="Aerts A.L."/>
            <person name="Barry K."/>
            <person name="Choi C."/>
            <person name="Clum A."/>
            <person name="Coughlan A.Y."/>
            <person name="Deshpande S."/>
            <person name="Douglass A.P."/>
            <person name="Hanson S.J."/>
            <person name="Klenk H.-P."/>
            <person name="Labutti K."/>
            <person name="Lapidus A."/>
            <person name="Lindquist E."/>
            <person name="Lipzen A."/>
            <person name="Meier-Kolthoff J.P."/>
            <person name="Ohm R.A."/>
            <person name="Otillar R.P."/>
            <person name="Pangilinan J."/>
            <person name="Peng Y."/>
            <person name="Rokas A."/>
            <person name="Rosa C.A."/>
            <person name="Scheuner C."/>
            <person name="Sibirny A.A."/>
            <person name="Slot J.C."/>
            <person name="Stielow J.B."/>
            <person name="Sun H."/>
            <person name="Kurtzman C.P."/>
            <person name="Blackwell M."/>
            <person name="Grigoriev I.V."/>
            <person name="Jeffries T.W."/>
        </authorList>
    </citation>
    <scope>NUCLEOTIDE SEQUENCE [LARGE SCALE GENOMIC DNA]</scope>
    <source>
        <strain evidence="6">NRRL Y-12698</strain>
    </source>
</reference>
<dbReference type="Proteomes" id="UP000094336">
    <property type="component" value="Unassembled WGS sequence"/>
</dbReference>
<dbReference type="AlphaFoldDB" id="A0A1E3QLB8"/>
<dbReference type="EMBL" id="KV454435">
    <property type="protein sequence ID" value="ODQ78499.1"/>
    <property type="molecule type" value="Genomic_DNA"/>
</dbReference>
<feature type="binding site" evidence="3">
    <location>
        <position position="125"/>
    </location>
    <ligand>
        <name>substrate</name>
    </ligand>
</feature>
<dbReference type="GeneID" id="30147349"/>
<dbReference type="OrthoDB" id="423498at2759"/>
<dbReference type="PRINTS" id="PR01790">
    <property type="entry name" value="SMP30FAMILY"/>
</dbReference>
<dbReference type="PANTHER" id="PTHR10907:SF47">
    <property type="entry name" value="REGUCALCIN"/>
    <property type="match status" value="1"/>
</dbReference>
<dbReference type="PANTHER" id="PTHR10907">
    <property type="entry name" value="REGUCALCIN"/>
    <property type="match status" value="1"/>
</dbReference>
<keyword evidence="3" id="KW-0862">Zinc</keyword>
<dbReference type="InterPro" id="IPR013658">
    <property type="entry name" value="SGL"/>
</dbReference>
<feature type="binding site" evidence="3">
    <location>
        <position position="174"/>
    </location>
    <ligand>
        <name>a divalent metal cation</name>
        <dbReference type="ChEBI" id="CHEBI:60240"/>
    </ligand>
</feature>
<keyword evidence="6" id="KW-1185">Reference proteome</keyword>
<feature type="binding site" evidence="3">
    <location>
        <position position="123"/>
    </location>
    <ligand>
        <name>substrate</name>
    </ligand>
</feature>
<dbReference type="Gene3D" id="2.120.10.30">
    <property type="entry name" value="TolB, C-terminal domain"/>
    <property type="match status" value="1"/>
</dbReference>
<name>A0A1E3QLB8_9ASCO</name>
<proteinExistence type="inferred from homology"/>
<feature type="binding site" evidence="3">
    <location>
        <position position="19"/>
    </location>
    <ligand>
        <name>a divalent metal cation</name>
        <dbReference type="ChEBI" id="CHEBI:60240"/>
    </ligand>
</feature>
<evidence type="ECO:0000313" key="6">
    <source>
        <dbReference type="Proteomes" id="UP000094336"/>
    </source>
</evidence>
<protein>
    <recommendedName>
        <fullName evidence="4">SMP-30/Gluconolactonase/LRE-like region domain-containing protein</fullName>
    </recommendedName>
</protein>
<feature type="binding site" evidence="3">
    <location>
        <position position="233"/>
    </location>
    <ligand>
        <name>a divalent metal cation</name>
        <dbReference type="ChEBI" id="CHEBI:60240"/>
    </ligand>
</feature>
<dbReference type="RefSeq" id="XP_018983827.1">
    <property type="nucleotide sequence ID" value="XM_019129496.1"/>
</dbReference>
<dbReference type="InterPro" id="IPR011042">
    <property type="entry name" value="6-blade_b-propeller_TolB-like"/>
</dbReference>
<keyword evidence="3" id="KW-0479">Metal-binding</keyword>
<evidence type="ECO:0000256" key="1">
    <source>
        <dbReference type="ARBA" id="ARBA00008853"/>
    </source>
</evidence>
<dbReference type="GO" id="GO:0005509">
    <property type="term" value="F:calcium ion binding"/>
    <property type="evidence" value="ECO:0007669"/>
    <property type="project" value="TreeGrafter"/>
</dbReference>
<dbReference type="STRING" id="984486.A0A1E3QLB8"/>
<feature type="active site" description="Proton donor/acceptor" evidence="2">
    <location>
        <position position="233"/>
    </location>
</feature>
<accession>A0A1E3QLB8</accession>
<sequence>MKSVSIKKPFLNFNSLLGEAPCYNPRNNTVCWVDALGSQIHRIQLLPNSDKIAEYTDEQIAEVTKTHETISCKGETIGSIALTADDNVLALNWTQGFGFASFKTKELIVKDHFPLLATDPILRMNDGIIDPHGNYIMGSMDKHVAATSSETSKLWRINTDLSVDVLLEGIGMSNGINFFVDPATGKLHLFYTDTLVFTIWKFDYDPESRTLSNKQPHINIVDFVPMESLPGLDGFSITDTGDIYTAVWGSHVILHFDYDGKLVGEFKFPAARVTSCTFMGPAKDELFVTTASLKIPAEDGVDTSDVNDLGGALFRVKLDGVKGNIKCGRWGGKVDV</sequence>
<dbReference type="InterPro" id="IPR005511">
    <property type="entry name" value="SMP-30"/>
</dbReference>
<comment type="similarity">
    <text evidence="1">Belongs to the SMP-30/CGR1 family.</text>
</comment>
<gene>
    <name evidence="5" type="ORF">BABINDRAFT_162708</name>
</gene>
<organism evidence="5 6">
    <name type="scientific">Babjeviella inositovora NRRL Y-12698</name>
    <dbReference type="NCBI Taxonomy" id="984486"/>
    <lineage>
        <taxon>Eukaryota</taxon>
        <taxon>Fungi</taxon>
        <taxon>Dikarya</taxon>
        <taxon>Ascomycota</taxon>
        <taxon>Saccharomycotina</taxon>
        <taxon>Pichiomycetes</taxon>
        <taxon>Serinales incertae sedis</taxon>
        <taxon>Babjeviella</taxon>
    </lineage>
</organism>
<evidence type="ECO:0000256" key="3">
    <source>
        <dbReference type="PIRSR" id="PIRSR605511-2"/>
    </source>
</evidence>
<dbReference type="Pfam" id="PF08450">
    <property type="entry name" value="SGL"/>
    <property type="match status" value="1"/>
</dbReference>
<dbReference type="SUPFAM" id="SSF63829">
    <property type="entry name" value="Calcium-dependent phosphotriesterase"/>
    <property type="match status" value="1"/>
</dbReference>
<evidence type="ECO:0000313" key="5">
    <source>
        <dbReference type="EMBL" id="ODQ78499.1"/>
    </source>
</evidence>
<comment type="cofactor">
    <cofactor evidence="3">
        <name>Zn(2+)</name>
        <dbReference type="ChEBI" id="CHEBI:29105"/>
    </cofactor>
    <text evidence="3">Binds 1 divalent metal cation per subunit.</text>
</comment>